<sequence>MIERYSIKKDFADIANLRGLAMTASFTTLVFLATSIFYLALTSEGFFNLGEAFIYVAALVGGPIVGMISGGVGAALADIVLGYAIFAPATFVLKSAEGFFVGMLFMLLRKFSKKIQLTFVSIISILMITASALLFNNKIEGGLSLFGLGGLEFTFTFPGYIILIISLLLIALIWISTLVWGEKGKMIISCISGGLIIVVGYFLYEWLLFGIGAALVEIPFNFGQVVFGTAIAIPIVSYLYKIGFLSYEDEEEK</sequence>
<dbReference type="InterPro" id="IPR009825">
    <property type="entry name" value="ECF_substrate-spec-like"/>
</dbReference>
<protein>
    <submittedName>
        <fullName evidence="2">ECF transporter S component</fullName>
    </submittedName>
</protein>
<reference evidence="2" key="1">
    <citation type="journal article" date="2022" name="Nat. Microbiol.">
        <title>Unique mobile elements and scalable gene flow at the prokaryote-eukaryote boundary revealed by circularized Asgard archaea genomes.</title>
        <authorList>
            <person name="Wu F."/>
            <person name="Speth D.R."/>
            <person name="Philosof A."/>
            <person name="Cremiere A."/>
            <person name="Narayanan A."/>
            <person name="Barco R.A."/>
            <person name="Connon S.A."/>
            <person name="Amend J.P."/>
            <person name="Antoshechkin I.A."/>
            <person name="Orphan V.J."/>
        </authorList>
    </citation>
    <scope>NUCLEOTIDE SEQUENCE</scope>
    <source>
        <strain evidence="2">PR6</strain>
    </source>
</reference>
<feature type="transmembrane region" description="Helical" evidence="1">
    <location>
        <begin position="222"/>
        <end position="240"/>
    </location>
</feature>
<feature type="transmembrane region" description="Helical" evidence="1">
    <location>
        <begin position="155"/>
        <end position="175"/>
    </location>
</feature>
<dbReference type="Proteomes" id="UP001200513">
    <property type="component" value="Chromosome"/>
</dbReference>
<dbReference type="AlphaFoldDB" id="A0A9Y1BSD1"/>
<dbReference type="GO" id="GO:0016020">
    <property type="term" value="C:membrane"/>
    <property type="evidence" value="ECO:0007669"/>
    <property type="project" value="InterPro"/>
</dbReference>
<dbReference type="Pfam" id="PF07155">
    <property type="entry name" value="ECF-ribofla_trS"/>
    <property type="match status" value="1"/>
</dbReference>
<feature type="transmembrane region" description="Helical" evidence="1">
    <location>
        <begin position="20"/>
        <end position="41"/>
    </location>
</feature>
<gene>
    <name evidence="2" type="ORF">K9W46_01850</name>
</gene>
<feature type="transmembrane region" description="Helical" evidence="1">
    <location>
        <begin position="187"/>
        <end position="216"/>
    </location>
</feature>
<feature type="transmembrane region" description="Helical" evidence="1">
    <location>
        <begin position="53"/>
        <end position="77"/>
    </location>
</feature>
<feature type="transmembrane region" description="Helical" evidence="1">
    <location>
        <begin position="83"/>
        <end position="108"/>
    </location>
</feature>
<proteinExistence type="predicted"/>
<keyword evidence="1" id="KW-0472">Membrane</keyword>
<keyword evidence="1" id="KW-1133">Transmembrane helix</keyword>
<dbReference type="EMBL" id="CP084167">
    <property type="protein sequence ID" value="UJG43940.1"/>
    <property type="molecule type" value="Genomic_DNA"/>
</dbReference>
<evidence type="ECO:0000313" key="2">
    <source>
        <dbReference type="EMBL" id="UJG43940.1"/>
    </source>
</evidence>
<accession>A0A9Y1BSD1</accession>
<evidence type="ECO:0000256" key="1">
    <source>
        <dbReference type="SAM" id="Phobius"/>
    </source>
</evidence>
<organism evidence="2">
    <name type="scientific">Candidatus Heimdallarchaeum endolithica</name>
    <dbReference type="NCBI Taxonomy" id="2876572"/>
    <lineage>
        <taxon>Archaea</taxon>
        <taxon>Promethearchaeati</taxon>
        <taxon>Candidatus Heimdallarchaeota</taxon>
        <taxon>Candidatus Heimdallarchaeia (ex Rinke et al. 2021) (nom. nud.)</taxon>
        <taxon>Candidatus Heimdallarchaeales</taxon>
        <taxon>Candidatus Heimdallarchaeaceae</taxon>
        <taxon>Candidatus Heimdallarchaeum</taxon>
    </lineage>
</organism>
<feature type="transmembrane region" description="Helical" evidence="1">
    <location>
        <begin position="115"/>
        <end position="135"/>
    </location>
</feature>
<name>A0A9Y1BSD1_9ARCH</name>
<dbReference type="Gene3D" id="1.10.1760.20">
    <property type="match status" value="1"/>
</dbReference>
<keyword evidence="1" id="KW-0812">Transmembrane</keyword>